<feature type="compositionally biased region" description="Basic and acidic residues" evidence="9">
    <location>
        <begin position="327"/>
        <end position="392"/>
    </location>
</feature>
<dbReference type="Proteomes" id="UP001589799">
    <property type="component" value="Unassembled WGS sequence"/>
</dbReference>
<dbReference type="EMBL" id="JBHLWE010000006">
    <property type="protein sequence ID" value="MFC0339559.1"/>
    <property type="molecule type" value="Genomic_DNA"/>
</dbReference>
<dbReference type="PANTHER" id="PTHR47466">
    <property type="match status" value="1"/>
</dbReference>
<dbReference type="PANTHER" id="PTHR47466:SF1">
    <property type="entry name" value="METALLOPROTEASE MEP1 (AFU_ORTHOLOGUE AFUA_1G07730)-RELATED"/>
    <property type="match status" value="1"/>
</dbReference>
<feature type="region of interest" description="Disordered" evidence="9">
    <location>
        <begin position="325"/>
        <end position="392"/>
    </location>
</feature>
<evidence type="ECO:0000313" key="12">
    <source>
        <dbReference type="Proteomes" id="UP001589799"/>
    </source>
</evidence>
<keyword evidence="2" id="KW-0645">Protease</keyword>
<proteinExistence type="inferred from homology"/>
<evidence type="ECO:0000259" key="10">
    <source>
        <dbReference type="Pfam" id="PF05572"/>
    </source>
</evidence>
<keyword evidence="7 11" id="KW-0482">Metalloprotease</keyword>
<dbReference type="GO" id="GO:0008237">
    <property type="term" value="F:metallopeptidase activity"/>
    <property type="evidence" value="ECO:0007669"/>
    <property type="project" value="UniProtKB-KW"/>
</dbReference>
<protein>
    <submittedName>
        <fullName evidence="11">Zinc metalloprotease</fullName>
    </submittedName>
</protein>
<comment type="caution">
    <text evidence="11">The sequence shown here is derived from an EMBL/GenBank/DDBJ whole genome shotgun (WGS) entry which is preliminary data.</text>
</comment>
<evidence type="ECO:0000256" key="8">
    <source>
        <dbReference type="ARBA" id="ARBA00023157"/>
    </source>
</evidence>
<keyword evidence="5" id="KW-0378">Hydrolase</keyword>
<reference evidence="11 12" key="1">
    <citation type="submission" date="2024-09" db="EMBL/GenBank/DDBJ databases">
        <authorList>
            <person name="Sun Q."/>
            <person name="Mori K."/>
        </authorList>
    </citation>
    <scope>NUCLEOTIDE SEQUENCE [LARGE SCALE GENOMIC DNA]</scope>
    <source>
        <strain evidence="11 12">KCTC 22789</strain>
    </source>
</reference>
<evidence type="ECO:0000313" key="11">
    <source>
        <dbReference type="EMBL" id="MFC0339559.1"/>
    </source>
</evidence>
<comment type="similarity">
    <text evidence="1">Belongs to the peptidase M43B family.</text>
</comment>
<gene>
    <name evidence="11" type="ORF">ACFFII_02120</name>
</gene>
<dbReference type="SUPFAM" id="SSF55486">
    <property type="entry name" value="Metalloproteases ('zincins'), catalytic domain"/>
    <property type="match status" value="1"/>
</dbReference>
<evidence type="ECO:0000256" key="5">
    <source>
        <dbReference type="ARBA" id="ARBA00022801"/>
    </source>
</evidence>
<evidence type="ECO:0000256" key="2">
    <source>
        <dbReference type="ARBA" id="ARBA00022670"/>
    </source>
</evidence>
<evidence type="ECO:0000256" key="1">
    <source>
        <dbReference type="ARBA" id="ARBA00008721"/>
    </source>
</evidence>
<dbReference type="InterPro" id="IPR024079">
    <property type="entry name" value="MetalloPept_cat_dom_sf"/>
</dbReference>
<evidence type="ECO:0000256" key="6">
    <source>
        <dbReference type="ARBA" id="ARBA00022833"/>
    </source>
</evidence>
<organism evidence="11 12">
    <name type="scientific">Paracoccus niistensis</name>
    <dbReference type="NCBI Taxonomy" id="632935"/>
    <lineage>
        <taxon>Bacteria</taxon>
        <taxon>Pseudomonadati</taxon>
        <taxon>Pseudomonadota</taxon>
        <taxon>Alphaproteobacteria</taxon>
        <taxon>Rhodobacterales</taxon>
        <taxon>Paracoccaceae</taxon>
        <taxon>Paracoccus</taxon>
    </lineage>
</organism>
<sequence length="505" mass="54260">MAENNDHDAADDEAAGEMPPRRRTCGTMSVHRRLLDTVPRYAEARERIEEQAFRAQHMFMAQRTGCIEIPVVVHVVHNRPEQNISQAQIESQIRVLNEDFRKRNADIGSVPVPFGPVAADARITFRLAASDPSGAPTDGVTRTQTEVAAFSDDDAVKSAVSGGADAWPSNEYLNIWVCQLGGGLLGYAQFPGGPSATDGVVILHSAFGTTGTAAAPFNRGRTTTHEVGHWLNLRHIWGDDGDGCSGSDFVDDTPNQGGPNFGTPSFPTISCSNGPNGDMFMNYMDYVDDAAMMMFSAGQVTRMQAALDGPRSTIGRAVPCGIIGKPLPKEATKEPIKDSPKDLGKDIIKEPPKDAPKELPKELVKDNPKDLAKDLPKDRPKDFVKETPKESVKDLIKDRPKEAVFDPPKQFFENPKDLVEGPGGFPGLPGGPGPLMAGQTPFVLGTGGRQDQAAGQDAVQEILSAYVQIIGALSQLGQAGLLDQQGQHMLQQLAATYQKLTSLSA</sequence>
<keyword evidence="4" id="KW-0732">Signal</keyword>
<keyword evidence="3" id="KW-0479">Metal-binding</keyword>
<evidence type="ECO:0000256" key="4">
    <source>
        <dbReference type="ARBA" id="ARBA00022729"/>
    </source>
</evidence>
<dbReference type="Gene3D" id="3.40.390.10">
    <property type="entry name" value="Collagenase (Catalytic Domain)"/>
    <property type="match status" value="1"/>
</dbReference>
<keyword evidence="6" id="KW-0862">Zinc</keyword>
<dbReference type="InterPro" id="IPR008754">
    <property type="entry name" value="Peptidase_M43"/>
</dbReference>
<dbReference type="RefSeq" id="WP_377697237.1">
    <property type="nucleotide sequence ID" value="NZ_JBHLWE010000006.1"/>
</dbReference>
<dbReference type="CDD" id="cd04275">
    <property type="entry name" value="ZnMc_pappalysin_like"/>
    <property type="match status" value="1"/>
</dbReference>
<evidence type="ECO:0000256" key="7">
    <source>
        <dbReference type="ARBA" id="ARBA00023049"/>
    </source>
</evidence>
<feature type="domain" description="Peptidase M43 pregnancy-associated plasma-A" evidence="10">
    <location>
        <begin position="164"/>
        <end position="308"/>
    </location>
</feature>
<feature type="region of interest" description="Disordered" evidence="9">
    <location>
        <begin position="1"/>
        <end position="24"/>
    </location>
</feature>
<accession>A0ABV6I016</accession>
<name>A0ABV6I016_9RHOB</name>
<keyword evidence="12" id="KW-1185">Reference proteome</keyword>
<evidence type="ECO:0000256" key="3">
    <source>
        <dbReference type="ARBA" id="ARBA00022723"/>
    </source>
</evidence>
<dbReference type="Pfam" id="PF05572">
    <property type="entry name" value="Peptidase_M43"/>
    <property type="match status" value="1"/>
</dbReference>
<keyword evidence="8" id="KW-1015">Disulfide bond</keyword>
<evidence type="ECO:0000256" key="9">
    <source>
        <dbReference type="SAM" id="MobiDB-lite"/>
    </source>
</evidence>